<evidence type="ECO:0000313" key="2">
    <source>
        <dbReference type="EMBL" id="MPC31487.1"/>
    </source>
</evidence>
<reference evidence="2 3" key="1">
    <citation type="submission" date="2019-05" db="EMBL/GenBank/DDBJ databases">
        <title>Another draft genome of Portunus trituberculatus and its Hox gene families provides insights of decapod evolution.</title>
        <authorList>
            <person name="Jeong J.-H."/>
            <person name="Song I."/>
            <person name="Kim S."/>
            <person name="Choi T."/>
            <person name="Kim D."/>
            <person name="Ryu S."/>
            <person name="Kim W."/>
        </authorList>
    </citation>
    <scope>NUCLEOTIDE SEQUENCE [LARGE SCALE GENOMIC DNA]</scope>
    <source>
        <tissue evidence="2">Muscle</tissue>
    </source>
</reference>
<protein>
    <submittedName>
        <fullName evidence="2">Uncharacterized protein</fullName>
    </submittedName>
</protein>
<dbReference type="EMBL" id="VSRR010002446">
    <property type="protein sequence ID" value="MPC31487.1"/>
    <property type="molecule type" value="Genomic_DNA"/>
</dbReference>
<evidence type="ECO:0000256" key="1">
    <source>
        <dbReference type="SAM" id="MobiDB-lite"/>
    </source>
</evidence>
<sequence length="62" mass="6743">MCLMRKDVVLHAPVATGIHEGVLLRPGLVRVVPRHLVSSTRVRSSKGPFNPESGFHAAKWGS</sequence>
<gene>
    <name evidence="2" type="ORF">E2C01_024777</name>
</gene>
<keyword evidence="3" id="KW-1185">Reference proteome</keyword>
<organism evidence="2 3">
    <name type="scientific">Portunus trituberculatus</name>
    <name type="common">Swimming crab</name>
    <name type="synonym">Neptunus trituberculatus</name>
    <dbReference type="NCBI Taxonomy" id="210409"/>
    <lineage>
        <taxon>Eukaryota</taxon>
        <taxon>Metazoa</taxon>
        <taxon>Ecdysozoa</taxon>
        <taxon>Arthropoda</taxon>
        <taxon>Crustacea</taxon>
        <taxon>Multicrustacea</taxon>
        <taxon>Malacostraca</taxon>
        <taxon>Eumalacostraca</taxon>
        <taxon>Eucarida</taxon>
        <taxon>Decapoda</taxon>
        <taxon>Pleocyemata</taxon>
        <taxon>Brachyura</taxon>
        <taxon>Eubrachyura</taxon>
        <taxon>Portunoidea</taxon>
        <taxon>Portunidae</taxon>
        <taxon>Portuninae</taxon>
        <taxon>Portunus</taxon>
    </lineage>
</organism>
<feature type="region of interest" description="Disordered" evidence="1">
    <location>
        <begin position="41"/>
        <end position="62"/>
    </location>
</feature>
<proteinExistence type="predicted"/>
<evidence type="ECO:0000313" key="3">
    <source>
        <dbReference type="Proteomes" id="UP000324222"/>
    </source>
</evidence>
<dbReference type="AlphaFoldDB" id="A0A5B7EDU2"/>
<name>A0A5B7EDU2_PORTR</name>
<comment type="caution">
    <text evidence="2">The sequence shown here is derived from an EMBL/GenBank/DDBJ whole genome shotgun (WGS) entry which is preliminary data.</text>
</comment>
<accession>A0A5B7EDU2</accession>
<dbReference type="Proteomes" id="UP000324222">
    <property type="component" value="Unassembled WGS sequence"/>
</dbReference>